<keyword evidence="8" id="KW-1185">Reference proteome</keyword>
<protein>
    <submittedName>
        <fullName evidence="7">DUF4870 domain-containing protein</fullName>
    </submittedName>
</protein>
<gene>
    <name evidence="7" type="ORF">IOE58_08270</name>
</gene>
<name>A0ABR9W163_9MICO</name>
<organism evidence="7 8">
    <name type="scientific">Brachybacterium epidermidis</name>
    <dbReference type="NCBI Taxonomy" id="2781983"/>
    <lineage>
        <taxon>Bacteria</taxon>
        <taxon>Bacillati</taxon>
        <taxon>Actinomycetota</taxon>
        <taxon>Actinomycetes</taxon>
        <taxon>Micrococcales</taxon>
        <taxon>Dermabacteraceae</taxon>
        <taxon>Brachybacterium</taxon>
    </lineage>
</organism>
<keyword evidence="2 6" id="KW-0812">Transmembrane</keyword>
<dbReference type="EMBL" id="JADEYR010000007">
    <property type="protein sequence ID" value="MBE9404180.1"/>
    <property type="molecule type" value="Genomic_DNA"/>
</dbReference>
<comment type="caution">
    <text evidence="7">The sequence shown here is derived from an EMBL/GenBank/DDBJ whole genome shotgun (WGS) entry which is preliminary data.</text>
</comment>
<evidence type="ECO:0000256" key="3">
    <source>
        <dbReference type="ARBA" id="ARBA00022989"/>
    </source>
</evidence>
<feature type="transmembrane region" description="Helical" evidence="6">
    <location>
        <begin position="109"/>
        <end position="134"/>
    </location>
</feature>
<dbReference type="Proteomes" id="UP000644727">
    <property type="component" value="Unassembled WGS sequence"/>
</dbReference>
<feature type="compositionally biased region" description="Low complexity" evidence="5">
    <location>
        <begin position="15"/>
        <end position="70"/>
    </location>
</feature>
<feature type="region of interest" description="Disordered" evidence="5">
    <location>
        <begin position="1"/>
        <end position="70"/>
    </location>
</feature>
<evidence type="ECO:0000256" key="1">
    <source>
        <dbReference type="ARBA" id="ARBA00004141"/>
    </source>
</evidence>
<keyword evidence="3 6" id="KW-1133">Transmembrane helix</keyword>
<evidence type="ECO:0000256" key="5">
    <source>
        <dbReference type="SAM" id="MobiDB-lite"/>
    </source>
</evidence>
<keyword evidence="4 6" id="KW-0472">Membrane</keyword>
<evidence type="ECO:0000313" key="7">
    <source>
        <dbReference type="EMBL" id="MBE9404180.1"/>
    </source>
</evidence>
<comment type="subcellular location">
    <subcellularLocation>
        <location evidence="1">Membrane</location>
        <topology evidence="1">Multi-pass membrane protein</topology>
    </subcellularLocation>
</comment>
<dbReference type="InterPro" id="IPR019109">
    <property type="entry name" value="MamF_MmsF"/>
</dbReference>
<evidence type="ECO:0000256" key="4">
    <source>
        <dbReference type="ARBA" id="ARBA00023136"/>
    </source>
</evidence>
<feature type="transmembrane region" description="Helical" evidence="6">
    <location>
        <begin position="178"/>
        <end position="200"/>
    </location>
</feature>
<reference evidence="7 8" key="1">
    <citation type="submission" date="2020-10" db="EMBL/GenBank/DDBJ databases">
        <title>Draft genome and description of Brachybacterium epidermidis sp nov.</title>
        <authorList>
            <person name="Boxberger M."/>
            <person name="La Scola B."/>
        </authorList>
    </citation>
    <scope>NUCLEOTIDE SEQUENCE [LARGE SCALE GENOMIC DNA]</scope>
    <source>
        <strain evidence="7 8">Marseille-Q2903</strain>
    </source>
</reference>
<dbReference type="Pfam" id="PF09685">
    <property type="entry name" value="MamF_MmsF"/>
    <property type="match status" value="1"/>
</dbReference>
<sequence length="218" mass="22961">MNENSHPYDPYRDQPANPGPAAASEAGAAQHGAGHQQNAAYGQQGAGHGQPNAGYGQAQGSAYAGQGAPQGTQTLDALPANVKGVYEGPLSGQPTTESDAKLWSMFSHLAVLLGHLLSWGFLGWIGPLIIFLMYKDRNRFVRYNAAEALNGAIAVVIAQVVLGVVLGIFGFVTLGLGFAAFPLVGIPALIQLIFAIIGAVRANQGEWWNYPLNIRLVK</sequence>
<evidence type="ECO:0000313" key="8">
    <source>
        <dbReference type="Proteomes" id="UP000644727"/>
    </source>
</evidence>
<evidence type="ECO:0000256" key="2">
    <source>
        <dbReference type="ARBA" id="ARBA00022692"/>
    </source>
</evidence>
<feature type="transmembrane region" description="Helical" evidence="6">
    <location>
        <begin position="146"/>
        <end position="172"/>
    </location>
</feature>
<accession>A0ABR9W163</accession>
<proteinExistence type="predicted"/>
<evidence type="ECO:0000256" key="6">
    <source>
        <dbReference type="SAM" id="Phobius"/>
    </source>
</evidence>